<reference evidence="3 4" key="1">
    <citation type="submission" date="2019-06" db="EMBL/GenBank/DDBJ databases">
        <title>Whole genome shotgun sequence of Acinetobacter pittii NBRC 110514.</title>
        <authorList>
            <person name="Hosoyama A."/>
            <person name="Uohara A."/>
            <person name="Ohji S."/>
            <person name="Ichikawa N."/>
        </authorList>
    </citation>
    <scope>NUCLEOTIDE SEQUENCE [LARGE SCALE GENOMIC DNA]</scope>
    <source>
        <strain evidence="3 4">NBRC 110514</strain>
    </source>
</reference>
<feature type="domain" description="HTH merR-type" evidence="2">
    <location>
        <begin position="9"/>
        <end position="78"/>
    </location>
</feature>
<dbReference type="InterPro" id="IPR047057">
    <property type="entry name" value="MerR_fam"/>
</dbReference>
<dbReference type="GO" id="GO:0045893">
    <property type="term" value="P:positive regulation of DNA-templated transcription"/>
    <property type="evidence" value="ECO:0007669"/>
    <property type="project" value="InterPro"/>
</dbReference>
<dbReference type="PRINTS" id="PR00040">
    <property type="entry name" value="HTHMERR"/>
</dbReference>
<dbReference type="Gene3D" id="1.10.1660.10">
    <property type="match status" value="1"/>
</dbReference>
<dbReference type="CDD" id="cd04784">
    <property type="entry name" value="HTH_CadR-PbrR"/>
    <property type="match status" value="1"/>
</dbReference>
<dbReference type="GO" id="GO:0003700">
    <property type="term" value="F:DNA-binding transcription factor activity"/>
    <property type="evidence" value="ECO:0007669"/>
    <property type="project" value="InterPro"/>
</dbReference>
<dbReference type="PANTHER" id="PTHR30204">
    <property type="entry name" value="REDOX-CYCLING DRUG-SENSING TRANSCRIPTIONAL ACTIVATOR SOXR"/>
    <property type="match status" value="1"/>
</dbReference>
<comment type="caution">
    <text evidence="3">The sequence shown here is derived from an EMBL/GenBank/DDBJ whole genome shotgun (WGS) entry which is preliminary data.</text>
</comment>
<dbReference type="Proteomes" id="UP000317717">
    <property type="component" value="Unassembled WGS sequence"/>
</dbReference>
<evidence type="ECO:0000259" key="2">
    <source>
        <dbReference type="PROSITE" id="PS50937"/>
    </source>
</evidence>
<organism evidence="3 4">
    <name type="scientific">Acinetobacter pittii</name>
    <name type="common">Acinetobacter genomosp. 3</name>
    <dbReference type="NCBI Taxonomy" id="48296"/>
    <lineage>
        <taxon>Bacteria</taxon>
        <taxon>Pseudomonadati</taxon>
        <taxon>Pseudomonadota</taxon>
        <taxon>Gammaproteobacteria</taxon>
        <taxon>Moraxellales</taxon>
        <taxon>Moraxellaceae</taxon>
        <taxon>Acinetobacter</taxon>
        <taxon>Acinetobacter calcoaceticus/baumannii complex</taxon>
    </lineage>
</organism>
<gene>
    <name evidence="3" type="primary">cadR</name>
    <name evidence="3" type="ORF">PA3_30250</name>
</gene>
<dbReference type="InterPro" id="IPR000551">
    <property type="entry name" value="MerR-type_HTH_dom"/>
</dbReference>
<accession>A0A4Y3JB82</accession>
<name>A0A4Y3JB82_ACIPI</name>
<dbReference type="SMART" id="SM00422">
    <property type="entry name" value="HTH_MERR"/>
    <property type="match status" value="1"/>
</dbReference>
<dbReference type="GO" id="GO:0003677">
    <property type="term" value="F:DNA binding"/>
    <property type="evidence" value="ECO:0007669"/>
    <property type="project" value="UniProtKB-KW"/>
</dbReference>
<dbReference type="AlphaFoldDB" id="A0A4Y3JB82"/>
<sequence>MKIRDIDMSLKIGELAKKVSCSVLTIRYYEKEGLIPSPERTQGNYRLYNEDYIDRLKFILNCRTLNMNLSEIKQLLSYKDTPNQNCSSINHLVDSHIKIIKENINSQQKLIQQLLDIRRTCDGLCTVDKCGVLKEIGDYETKLAIT</sequence>
<dbReference type="Pfam" id="PF13411">
    <property type="entry name" value="MerR_1"/>
    <property type="match status" value="1"/>
</dbReference>
<dbReference type="InterPro" id="IPR011791">
    <property type="entry name" value="CadR-PbrR"/>
</dbReference>
<dbReference type="NCBIfam" id="TIGR02047">
    <property type="entry name" value="CadR-PbrR"/>
    <property type="match status" value="1"/>
</dbReference>
<proteinExistence type="predicted"/>
<keyword evidence="1" id="KW-0238">DNA-binding</keyword>
<protein>
    <submittedName>
        <fullName evidence="3">Cd(II)/Pb(II)-responsive transcriptional regulator</fullName>
    </submittedName>
</protein>
<dbReference type="PANTHER" id="PTHR30204:SF92">
    <property type="entry name" value="HTH-TYPE TRANSCRIPTIONAL REGULATOR ZNTR"/>
    <property type="match status" value="1"/>
</dbReference>
<dbReference type="GO" id="GO:0046872">
    <property type="term" value="F:metal ion binding"/>
    <property type="evidence" value="ECO:0007669"/>
    <property type="project" value="InterPro"/>
</dbReference>
<dbReference type="SUPFAM" id="SSF46955">
    <property type="entry name" value="Putative DNA-binding domain"/>
    <property type="match status" value="1"/>
</dbReference>
<dbReference type="PROSITE" id="PS00552">
    <property type="entry name" value="HTH_MERR_1"/>
    <property type="match status" value="1"/>
</dbReference>
<dbReference type="EMBL" id="BJLJ01000013">
    <property type="protein sequence ID" value="GEA68867.1"/>
    <property type="molecule type" value="Genomic_DNA"/>
</dbReference>
<evidence type="ECO:0000313" key="3">
    <source>
        <dbReference type="EMBL" id="GEA68867.1"/>
    </source>
</evidence>
<dbReference type="InterPro" id="IPR009061">
    <property type="entry name" value="DNA-bd_dom_put_sf"/>
</dbReference>
<dbReference type="PROSITE" id="PS50937">
    <property type="entry name" value="HTH_MERR_2"/>
    <property type="match status" value="1"/>
</dbReference>
<evidence type="ECO:0000313" key="4">
    <source>
        <dbReference type="Proteomes" id="UP000317717"/>
    </source>
</evidence>
<evidence type="ECO:0000256" key="1">
    <source>
        <dbReference type="ARBA" id="ARBA00023125"/>
    </source>
</evidence>